<accession>A0A6C0ELC1</accession>
<organism evidence="1">
    <name type="scientific">viral metagenome</name>
    <dbReference type="NCBI Taxonomy" id="1070528"/>
    <lineage>
        <taxon>unclassified sequences</taxon>
        <taxon>metagenomes</taxon>
        <taxon>organismal metagenomes</taxon>
    </lineage>
</organism>
<dbReference type="Pfam" id="PF19061">
    <property type="entry name" value="DUF5757"/>
    <property type="match status" value="1"/>
</dbReference>
<reference evidence="1" key="1">
    <citation type="journal article" date="2020" name="Nature">
        <title>Giant virus diversity and host interactions through global metagenomics.</title>
        <authorList>
            <person name="Schulz F."/>
            <person name="Roux S."/>
            <person name="Paez-Espino D."/>
            <person name="Jungbluth S."/>
            <person name="Walsh D.A."/>
            <person name="Denef V.J."/>
            <person name="McMahon K.D."/>
            <person name="Konstantinidis K.T."/>
            <person name="Eloe-Fadrosh E.A."/>
            <person name="Kyrpides N.C."/>
            <person name="Woyke T."/>
        </authorList>
    </citation>
    <scope>NUCLEOTIDE SEQUENCE</scope>
    <source>
        <strain evidence="1">GVMAG-M-3300005589-24</strain>
    </source>
</reference>
<sequence length="1197" mass="139002">MVLVNDEEFITYELDTQQSILIRIASGMDTLPKYLYFPEGLPDNILTAENIRVENLLQEIKDNARDSVDFGALLNSLRDKIPAEMNIEKDVLYPWLAYNRDLERMYNVGPIILKQEAKTFVDAGYFGDEDEFIRFWKTSRDRVKYDLTTAIESNKRENEDIEKLYNTFQEIDEDDALAYTEFVTDRVTIEFSLELHDITLLEIFNHLVMNEAVPFATCKDYFKILKDFIPPEEWAESVEDHLLLKVNSKRKISESKLKDYIDVQVKVEGDIGEEQVIAAMKINTIPGNLKRDEFIQRFLSIFQGLGNVSYTNVKETGVSGNFYFPAERINTYVFSDLVMNNQLFSSLINIDESNKATKKDTASGQPWLHIIFNHPNTGRISAGFTQKQVNRSDKNLRETDPEIFVHGTPYISVRVLRGYDRKAVEIFQLMLSKLLVIYGQQYNEIVEFYERFIPDFGVVEELEVVSQKSKPELIAPNIFVKKYSRNCAPPERIPTILVSERKAKKYESKGIQIMPFPRPEQAKEPHYPSDGERQLYYVCKNPEYPFPGLQKNKLENADIYPYVPCCFKTDQRERAGNYREYYLNEFAEPVEKRQQGLITTNKILNADQYGVLSKDLEKMFSTIENEPNHRFVRVGVHRNHSSFLNAVMVALHDQTGILDLTNDDEREAYLVNTRNKLASPDVAMLASQCCYDMTLDQIQKEISDPVIYLDPKKYIQLLEGYFKCNIYLFNSERMFLPHYIQSYYKNKNSAPCIFVYEHMGSESDHAKYPQCELIIRWNIKRSDDTQFILDFDNSVSKTVNKIFKLMRQSFALDRQIVETVLPWNDDIRIEGQSVDGYGKTRRIDVRYEDQRVTLITSPIPQQAIKENKEKRIALVNGKFAMKVLKKLKATIVSQTINKGIAKELNSTLGTVFITIPIIDQAPFDGIPISESGMHYPESNQSDINIYNQNKKLARYITEYVFWVFSNYIQQKGKAVDITNKFLAKFAKKMFKIVPAFQYGPVPKIFSTSSTIMDGGKIVVTSEDMLKRLMYVLKLYIIRDLRSLINYHTRNVITHYYMDITDFSHNPRQVILHGDDAVDKWIQENRFTYTLHDKIINGQRSPYFFRNKLVENRVFLAQNANSLAQALSVAMTWQRKGYNPGMDVKKASSNYNFTLYSYVNENDISVRDVVGKKNPRNTIRILGYKLGGKPYYTTLLEI</sequence>
<dbReference type="AlphaFoldDB" id="A0A6C0ELC1"/>
<proteinExistence type="predicted"/>
<evidence type="ECO:0000313" key="1">
    <source>
        <dbReference type="EMBL" id="QHT29512.1"/>
    </source>
</evidence>
<name>A0A6C0ELC1_9ZZZZ</name>
<protein>
    <submittedName>
        <fullName evidence="1">Uncharacterized protein</fullName>
    </submittedName>
</protein>
<dbReference type="InterPro" id="IPR043920">
    <property type="entry name" value="DUF5757"/>
</dbReference>
<dbReference type="EMBL" id="MN738878">
    <property type="protein sequence ID" value="QHT29512.1"/>
    <property type="molecule type" value="Genomic_DNA"/>
</dbReference>